<keyword evidence="3" id="KW-1185">Reference proteome</keyword>
<feature type="compositionally biased region" description="Basic and acidic residues" evidence="1">
    <location>
        <begin position="145"/>
        <end position="154"/>
    </location>
</feature>
<dbReference type="AlphaFoldDB" id="A0A834SRJ2"/>
<feature type="region of interest" description="Disordered" evidence="1">
    <location>
        <begin position="280"/>
        <end position="333"/>
    </location>
</feature>
<evidence type="ECO:0000256" key="1">
    <source>
        <dbReference type="SAM" id="MobiDB-lite"/>
    </source>
</evidence>
<name>A0A834SRJ2_9FABA</name>
<accession>A0A834SRJ2</accession>
<feature type="region of interest" description="Disordered" evidence="1">
    <location>
        <begin position="133"/>
        <end position="264"/>
    </location>
</feature>
<feature type="compositionally biased region" description="Low complexity" evidence="1">
    <location>
        <begin position="199"/>
        <end position="208"/>
    </location>
</feature>
<feature type="compositionally biased region" description="Basic and acidic residues" evidence="1">
    <location>
        <begin position="318"/>
        <end position="328"/>
    </location>
</feature>
<dbReference type="Proteomes" id="UP000634136">
    <property type="component" value="Unassembled WGS sequence"/>
</dbReference>
<comment type="caution">
    <text evidence="2">The sequence shown here is derived from an EMBL/GenBank/DDBJ whole genome shotgun (WGS) entry which is preliminary data.</text>
</comment>
<reference evidence="2" key="1">
    <citation type="submission" date="2020-09" db="EMBL/GenBank/DDBJ databases">
        <title>Genome-Enabled Discovery of Anthraquinone Biosynthesis in Senna tora.</title>
        <authorList>
            <person name="Kang S.-H."/>
            <person name="Pandey R.P."/>
            <person name="Lee C.-M."/>
            <person name="Sim J.-S."/>
            <person name="Jeong J.-T."/>
            <person name="Choi B.-S."/>
            <person name="Jung M."/>
            <person name="Ginzburg D."/>
            <person name="Zhao K."/>
            <person name="Won S.Y."/>
            <person name="Oh T.-J."/>
            <person name="Yu Y."/>
            <person name="Kim N.-H."/>
            <person name="Lee O.R."/>
            <person name="Lee T.-H."/>
            <person name="Bashyal P."/>
            <person name="Kim T.-S."/>
            <person name="Lee W.-H."/>
            <person name="Kawkins C."/>
            <person name="Kim C.-K."/>
            <person name="Kim J.S."/>
            <person name="Ahn B.O."/>
            <person name="Rhee S.Y."/>
            <person name="Sohng J.K."/>
        </authorList>
    </citation>
    <scope>NUCLEOTIDE SEQUENCE</scope>
    <source>
        <tissue evidence="2">Leaf</tissue>
    </source>
</reference>
<dbReference type="EMBL" id="JAAIUW010000011">
    <property type="protein sequence ID" value="KAF7808216.1"/>
    <property type="molecule type" value="Genomic_DNA"/>
</dbReference>
<protein>
    <submittedName>
        <fullName evidence="2">Nucleolin 2-like</fullName>
    </submittedName>
</protein>
<feature type="compositionally biased region" description="Polar residues" evidence="1">
    <location>
        <begin position="186"/>
        <end position="198"/>
    </location>
</feature>
<sequence length="348" mass="37824">MAMVRALQSWRVLQTQDRTCADRPSSSGLLVWCRIYLCLELNTQSLKSFPLGLGNLSSVNLVGNEYPLPKMRRPAKFGAVPMPFTLFWLELVMVKPTTINSIEYLIKPTSGEPFCGYHDTLMNLDIGKREADNELEQQVSAKKQKRDEVTENQKNKANVQNKKESSSDGSFSDSEEDEKLAAKTPVATSETLSTQAQKSAGSPCSSGSSDDDSGVNDDLKTKITTSPKLPAAGKNESSKKVESNEASDSDSDRRTAEDNVATSSKKLLAASAAVNIIPAKKVEPSDVSSLDSGLDEDNVQKMHLTPSSEKLPASVVAQKEKNDHKDNSYVESSSNVNNVSVGFVEEPI</sequence>
<organism evidence="2 3">
    <name type="scientific">Senna tora</name>
    <dbReference type="NCBI Taxonomy" id="362788"/>
    <lineage>
        <taxon>Eukaryota</taxon>
        <taxon>Viridiplantae</taxon>
        <taxon>Streptophyta</taxon>
        <taxon>Embryophyta</taxon>
        <taxon>Tracheophyta</taxon>
        <taxon>Spermatophyta</taxon>
        <taxon>Magnoliopsida</taxon>
        <taxon>eudicotyledons</taxon>
        <taxon>Gunneridae</taxon>
        <taxon>Pentapetalae</taxon>
        <taxon>rosids</taxon>
        <taxon>fabids</taxon>
        <taxon>Fabales</taxon>
        <taxon>Fabaceae</taxon>
        <taxon>Caesalpinioideae</taxon>
        <taxon>Cassia clade</taxon>
        <taxon>Senna</taxon>
    </lineage>
</organism>
<evidence type="ECO:0000313" key="3">
    <source>
        <dbReference type="Proteomes" id="UP000634136"/>
    </source>
</evidence>
<gene>
    <name evidence="2" type="ORF">G2W53_034959</name>
</gene>
<proteinExistence type="predicted"/>
<evidence type="ECO:0000313" key="2">
    <source>
        <dbReference type="EMBL" id="KAF7808216.1"/>
    </source>
</evidence>